<reference evidence="1 2" key="1">
    <citation type="submission" date="2016-02" db="EMBL/GenBank/DDBJ databases">
        <title>Complete genome sequencing and analysis of ATSB10, Dyella thiooxydans isolated from rhizosphere soil of sunflower (Helianthus annuus L.).</title>
        <authorList>
            <person name="Lee Y."/>
            <person name="Hwangbo K."/>
            <person name="Chung H."/>
            <person name="Yoo J."/>
            <person name="Kim K.Y."/>
            <person name="Sa T.M."/>
            <person name="Um Y."/>
            <person name="Madhaiyan M."/>
        </authorList>
    </citation>
    <scope>NUCLEOTIDE SEQUENCE [LARGE SCALE GENOMIC DNA]</scope>
    <source>
        <strain evidence="1 2">ATSB10</strain>
    </source>
</reference>
<evidence type="ECO:0000313" key="1">
    <source>
        <dbReference type="EMBL" id="AND67909.1"/>
    </source>
</evidence>
<gene>
    <name evidence="1" type="ORF">ATSB10_04550</name>
</gene>
<dbReference type="AlphaFoldDB" id="A0A161J713"/>
<organism evidence="1 2">
    <name type="scientific">Dyella thiooxydans</name>
    <dbReference type="NCBI Taxonomy" id="445710"/>
    <lineage>
        <taxon>Bacteria</taxon>
        <taxon>Pseudomonadati</taxon>
        <taxon>Pseudomonadota</taxon>
        <taxon>Gammaproteobacteria</taxon>
        <taxon>Lysobacterales</taxon>
        <taxon>Rhodanobacteraceae</taxon>
        <taxon>Dyella</taxon>
    </lineage>
</organism>
<dbReference type="Proteomes" id="UP000077255">
    <property type="component" value="Chromosome"/>
</dbReference>
<protein>
    <submittedName>
        <fullName evidence="1">Uncharacterized protein</fullName>
    </submittedName>
</protein>
<accession>A0A161J713</accession>
<dbReference type="KEGG" id="dtx:ATSB10_04550"/>
<proteinExistence type="predicted"/>
<evidence type="ECO:0000313" key="2">
    <source>
        <dbReference type="Proteomes" id="UP000077255"/>
    </source>
</evidence>
<dbReference type="EMBL" id="CP014841">
    <property type="protein sequence ID" value="AND67909.1"/>
    <property type="molecule type" value="Genomic_DNA"/>
</dbReference>
<name>A0A161J713_9GAMM</name>
<keyword evidence="2" id="KW-1185">Reference proteome</keyword>
<sequence length="38" mass="4409">MLRGKGVDSLPELPLPWCAWKPLRSGTRLRCRTWQRSG</sequence>